<accession>A0A9K3NFH3</accession>
<organism evidence="3 4">
    <name type="scientific">Helianthus annuus</name>
    <name type="common">Common sunflower</name>
    <dbReference type="NCBI Taxonomy" id="4232"/>
    <lineage>
        <taxon>Eukaryota</taxon>
        <taxon>Viridiplantae</taxon>
        <taxon>Streptophyta</taxon>
        <taxon>Embryophyta</taxon>
        <taxon>Tracheophyta</taxon>
        <taxon>Spermatophyta</taxon>
        <taxon>Magnoliopsida</taxon>
        <taxon>eudicotyledons</taxon>
        <taxon>Gunneridae</taxon>
        <taxon>Pentapetalae</taxon>
        <taxon>asterids</taxon>
        <taxon>campanulids</taxon>
        <taxon>Asterales</taxon>
        <taxon>Asteraceae</taxon>
        <taxon>Asteroideae</taxon>
        <taxon>Heliantheae alliance</taxon>
        <taxon>Heliantheae</taxon>
        <taxon>Helianthus</taxon>
    </lineage>
</organism>
<evidence type="ECO:0000256" key="1">
    <source>
        <dbReference type="SAM" id="MobiDB-lite"/>
    </source>
</evidence>
<dbReference type="Proteomes" id="UP000215914">
    <property type="component" value="Unassembled WGS sequence"/>
</dbReference>
<gene>
    <name evidence="3" type="ORF">HanXRQr2_Chr07g0294541</name>
</gene>
<comment type="caution">
    <text evidence="3">The sequence shown here is derived from an EMBL/GenBank/DDBJ whole genome shotgun (WGS) entry which is preliminary data.</text>
</comment>
<evidence type="ECO:0000313" key="4">
    <source>
        <dbReference type="Proteomes" id="UP000215914"/>
    </source>
</evidence>
<keyword evidence="2" id="KW-0472">Membrane</keyword>
<keyword evidence="4" id="KW-1185">Reference proteome</keyword>
<keyword evidence="2" id="KW-1133">Transmembrane helix</keyword>
<keyword evidence="2" id="KW-0812">Transmembrane</keyword>
<sequence length="208" mass="22393">MGVFSAKRGNHLEKTYVASAPQGKGFALVGLTVWLLFLFFTIMIVLVTGVKSGKTSRNIDISKITPCTSPPSRTFGLSSPPEDLAEKERQVHVEVEQVGEGGDDGAGGAGGDGRGKGVETEAESSETTPRHTIYTRHPPGARGGATSKVPQSHEFENIQTGSWDTHNPACDNLSNAPRWNLTQGSRMNDHANCQEFFNLSLPPAERLF</sequence>
<reference evidence="3" key="2">
    <citation type="submission" date="2020-06" db="EMBL/GenBank/DDBJ databases">
        <title>Helianthus annuus Genome sequencing and assembly Release 2.</title>
        <authorList>
            <person name="Gouzy J."/>
            <person name="Langlade N."/>
            <person name="Munos S."/>
        </authorList>
    </citation>
    <scope>NUCLEOTIDE SEQUENCE</scope>
    <source>
        <tissue evidence="3">Leaves</tissue>
    </source>
</reference>
<reference evidence="3" key="1">
    <citation type="journal article" date="2017" name="Nature">
        <title>The sunflower genome provides insights into oil metabolism, flowering and Asterid evolution.</title>
        <authorList>
            <person name="Badouin H."/>
            <person name="Gouzy J."/>
            <person name="Grassa C.J."/>
            <person name="Murat F."/>
            <person name="Staton S.E."/>
            <person name="Cottret L."/>
            <person name="Lelandais-Briere C."/>
            <person name="Owens G.L."/>
            <person name="Carrere S."/>
            <person name="Mayjonade B."/>
            <person name="Legrand L."/>
            <person name="Gill N."/>
            <person name="Kane N.C."/>
            <person name="Bowers J.E."/>
            <person name="Hubner S."/>
            <person name="Bellec A."/>
            <person name="Berard A."/>
            <person name="Berges H."/>
            <person name="Blanchet N."/>
            <person name="Boniface M.C."/>
            <person name="Brunel D."/>
            <person name="Catrice O."/>
            <person name="Chaidir N."/>
            <person name="Claudel C."/>
            <person name="Donnadieu C."/>
            <person name="Faraut T."/>
            <person name="Fievet G."/>
            <person name="Helmstetter N."/>
            <person name="King M."/>
            <person name="Knapp S.J."/>
            <person name="Lai Z."/>
            <person name="Le Paslier M.C."/>
            <person name="Lippi Y."/>
            <person name="Lorenzon L."/>
            <person name="Mandel J.R."/>
            <person name="Marage G."/>
            <person name="Marchand G."/>
            <person name="Marquand E."/>
            <person name="Bret-Mestries E."/>
            <person name="Morien E."/>
            <person name="Nambeesan S."/>
            <person name="Nguyen T."/>
            <person name="Pegot-Espagnet P."/>
            <person name="Pouilly N."/>
            <person name="Raftis F."/>
            <person name="Sallet E."/>
            <person name="Schiex T."/>
            <person name="Thomas J."/>
            <person name="Vandecasteele C."/>
            <person name="Vares D."/>
            <person name="Vear F."/>
            <person name="Vautrin S."/>
            <person name="Crespi M."/>
            <person name="Mangin B."/>
            <person name="Burke J.M."/>
            <person name="Salse J."/>
            <person name="Munos S."/>
            <person name="Vincourt P."/>
            <person name="Rieseberg L.H."/>
            <person name="Langlade N.B."/>
        </authorList>
    </citation>
    <scope>NUCLEOTIDE SEQUENCE</scope>
    <source>
        <tissue evidence="3">Leaves</tissue>
    </source>
</reference>
<proteinExistence type="predicted"/>
<evidence type="ECO:0000313" key="3">
    <source>
        <dbReference type="EMBL" id="KAF5798577.1"/>
    </source>
</evidence>
<feature type="compositionally biased region" description="Basic and acidic residues" evidence="1">
    <location>
        <begin position="84"/>
        <end position="95"/>
    </location>
</feature>
<name>A0A9K3NFH3_HELAN</name>
<dbReference type="EMBL" id="MNCJ02000322">
    <property type="protein sequence ID" value="KAF5798577.1"/>
    <property type="molecule type" value="Genomic_DNA"/>
</dbReference>
<evidence type="ECO:0000256" key="2">
    <source>
        <dbReference type="SAM" id="Phobius"/>
    </source>
</evidence>
<feature type="transmembrane region" description="Helical" evidence="2">
    <location>
        <begin position="26"/>
        <end position="47"/>
    </location>
</feature>
<feature type="region of interest" description="Disordered" evidence="1">
    <location>
        <begin position="69"/>
        <end position="148"/>
    </location>
</feature>
<dbReference type="AlphaFoldDB" id="A0A9K3NFH3"/>
<protein>
    <submittedName>
        <fullName evidence="3">Uncharacterized protein</fullName>
    </submittedName>
</protein>
<dbReference type="Gramene" id="mRNA:HanXRQr2_Chr07g0294541">
    <property type="protein sequence ID" value="CDS:HanXRQr2_Chr07g0294541.1"/>
    <property type="gene ID" value="HanXRQr2_Chr07g0294541"/>
</dbReference>